<feature type="compositionally biased region" description="Low complexity" evidence="1">
    <location>
        <begin position="223"/>
        <end position="233"/>
    </location>
</feature>
<feature type="compositionally biased region" description="Low complexity" evidence="1">
    <location>
        <begin position="361"/>
        <end position="375"/>
    </location>
</feature>
<reference evidence="2" key="1">
    <citation type="submission" date="2022-07" db="EMBL/GenBank/DDBJ databases">
        <authorList>
            <person name="Trinca V."/>
            <person name="Uliana J.V.C."/>
            <person name="Torres T.T."/>
            <person name="Ward R.J."/>
            <person name="Monesi N."/>
        </authorList>
    </citation>
    <scope>NUCLEOTIDE SEQUENCE</scope>
    <source>
        <strain evidence="2">HSMRA1968</strain>
        <tissue evidence="2">Whole embryos</tissue>
    </source>
</reference>
<feature type="compositionally biased region" description="Polar residues" evidence="1">
    <location>
        <begin position="266"/>
        <end position="288"/>
    </location>
</feature>
<dbReference type="Pfam" id="PF10691">
    <property type="entry name" value="DUF2497"/>
    <property type="match status" value="1"/>
</dbReference>
<dbReference type="EMBL" id="WJQU01000001">
    <property type="protein sequence ID" value="KAJ6645109.1"/>
    <property type="molecule type" value="Genomic_DNA"/>
</dbReference>
<protein>
    <submittedName>
        <fullName evidence="2">Ankyrin repeat protein</fullName>
    </submittedName>
</protein>
<proteinExistence type="predicted"/>
<feature type="region of interest" description="Disordered" evidence="1">
    <location>
        <begin position="99"/>
        <end position="415"/>
    </location>
</feature>
<feature type="compositionally biased region" description="Basic and acidic residues" evidence="1">
    <location>
        <begin position="118"/>
        <end position="129"/>
    </location>
</feature>
<feature type="compositionally biased region" description="Basic and acidic residues" evidence="1">
    <location>
        <begin position="194"/>
        <end position="209"/>
    </location>
</feature>
<evidence type="ECO:0000313" key="2">
    <source>
        <dbReference type="EMBL" id="KAJ6645109.1"/>
    </source>
</evidence>
<feature type="compositionally biased region" description="Basic and acidic residues" evidence="1">
    <location>
        <begin position="293"/>
        <end position="307"/>
    </location>
</feature>
<dbReference type="AlphaFoldDB" id="A0A9Q0N9G9"/>
<dbReference type="InterPro" id="IPR019632">
    <property type="entry name" value="DUF2497"/>
</dbReference>
<feature type="compositionally biased region" description="Polar residues" evidence="1">
    <location>
        <begin position="159"/>
        <end position="168"/>
    </location>
</feature>
<comment type="caution">
    <text evidence="2">The sequence shown here is derived from an EMBL/GenBank/DDBJ whole genome shotgun (WGS) entry which is preliminary data.</text>
</comment>
<organism evidence="2 3">
    <name type="scientific">Pseudolycoriella hygida</name>
    <dbReference type="NCBI Taxonomy" id="35572"/>
    <lineage>
        <taxon>Eukaryota</taxon>
        <taxon>Metazoa</taxon>
        <taxon>Ecdysozoa</taxon>
        <taxon>Arthropoda</taxon>
        <taxon>Hexapoda</taxon>
        <taxon>Insecta</taxon>
        <taxon>Pterygota</taxon>
        <taxon>Neoptera</taxon>
        <taxon>Endopterygota</taxon>
        <taxon>Diptera</taxon>
        <taxon>Nematocera</taxon>
        <taxon>Sciaroidea</taxon>
        <taxon>Sciaridae</taxon>
        <taxon>Pseudolycoriella</taxon>
    </lineage>
</organism>
<evidence type="ECO:0000256" key="1">
    <source>
        <dbReference type="SAM" id="MobiDB-lite"/>
    </source>
</evidence>
<evidence type="ECO:0000313" key="3">
    <source>
        <dbReference type="Proteomes" id="UP001151699"/>
    </source>
</evidence>
<dbReference type="Proteomes" id="UP001151699">
    <property type="component" value="Chromosome A"/>
</dbReference>
<accession>A0A9Q0N9G9</accession>
<sequence length="486" mass="54329">MIDNRSEPQSNDEDILELTNIVGGGRAWHEEDKLEEDNAHSQLAEELLQESLISDKSAAETTKIFQHFSKTAREIDINASNSKGKTLEDIVVEMIRPQLNRAYSDPPPLPSPTLPQLENDKVSKHKEDSQETDSLMKEIQQFMPSKKTDDQVPEPIKPASTQQDTSNEASKEEGETDSFIDLGNNKLPILDNTLDDKKKNNQKESDQLDKIPSQKTELDESSKNNNNINNNSSTLPPTENQNIENQDTVPLKPVDSPILPKPQIAGDQTDSLSGDNKSDTEVTTTIVSPVTMPDKEKSQVGSEDNKEVATPNLDILPSLQEKKPTEPQAADPIIPVLPKENTEPKMTKPDITPILTKDAPVTETPQTQTPVPVFVKKNKQPDESSNIDAKQDSNLVEEEKELDKKQPNKATPIAKTSAIKEISPEMALFIEDEKQMLFLPDDDIVLGKLTEEARLNQMPIYAFIQMFKRIYDTNPISYTPSLRERP</sequence>
<feature type="compositionally biased region" description="Polar residues" evidence="1">
    <location>
        <begin position="383"/>
        <end position="394"/>
    </location>
</feature>
<gene>
    <name evidence="2" type="ORF">Bhyg_00311</name>
</gene>
<keyword evidence="3" id="KW-1185">Reference proteome</keyword>
<feature type="compositionally biased region" description="Polar residues" evidence="1">
    <location>
        <begin position="234"/>
        <end position="248"/>
    </location>
</feature>
<name>A0A9Q0N9G9_9DIPT</name>